<reference evidence="7 8" key="1">
    <citation type="submission" date="2019-02" db="EMBL/GenBank/DDBJ databases">
        <authorList>
            <consortium name="Pathogen Informatics"/>
        </authorList>
    </citation>
    <scope>NUCLEOTIDE SEQUENCE [LARGE SCALE GENOMIC DNA]</scope>
    <source>
        <strain evidence="7 8">3012STDY7089603</strain>
    </source>
</reference>
<keyword evidence="2" id="KW-1003">Cell membrane</keyword>
<accession>A0A8H2QXN6</accession>
<organism evidence="7 8">
    <name type="scientific">Urinicoccus massiliensis</name>
    <dbReference type="NCBI Taxonomy" id="1723382"/>
    <lineage>
        <taxon>Bacteria</taxon>
        <taxon>Bacillati</taxon>
        <taxon>Bacillota</taxon>
        <taxon>Tissierellia</taxon>
        <taxon>Tissierellales</taxon>
        <taxon>Peptoniphilaceae</taxon>
        <taxon>Urinicoccus</taxon>
    </lineage>
</organism>
<dbReference type="AlphaFoldDB" id="A0A8H2QXN6"/>
<comment type="caution">
    <text evidence="7">The sequence shown here is derived from an EMBL/GenBank/DDBJ whole genome shotgun (WGS) entry which is preliminary data.</text>
</comment>
<dbReference type="Pfam" id="PF06081">
    <property type="entry name" value="ArAE_1"/>
    <property type="match status" value="1"/>
</dbReference>
<feature type="transmembrane region" description="Helical" evidence="6">
    <location>
        <begin position="98"/>
        <end position="116"/>
    </location>
</feature>
<feature type="transmembrane region" description="Helical" evidence="6">
    <location>
        <begin position="145"/>
        <end position="165"/>
    </location>
</feature>
<dbReference type="EMBL" id="CAACYI010000001">
    <property type="protein sequence ID" value="VFB15974.1"/>
    <property type="molecule type" value="Genomic_DNA"/>
</dbReference>
<keyword evidence="4 6" id="KW-1133">Transmembrane helix</keyword>
<keyword evidence="3 6" id="KW-0812">Transmembrane</keyword>
<dbReference type="GO" id="GO:0005886">
    <property type="term" value="C:plasma membrane"/>
    <property type="evidence" value="ECO:0007669"/>
    <property type="project" value="UniProtKB-SubCell"/>
</dbReference>
<comment type="subcellular location">
    <subcellularLocation>
        <location evidence="1">Cell membrane</location>
        <topology evidence="1">Multi-pass membrane protein</topology>
    </subcellularLocation>
</comment>
<evidence type="ECO:0000256" key="3">
    <source>
        <dbReference type="ARBA" id="ARBA00022692"/>
    </source>
</evidence>
<evidence type="ECO:0000256" key="2">
    <source>
        <dbReference type="ARBA" id="ARBA00022475"/>
    </source>
</evidence>
<feature type="transmembrane region" description="Helical" evidence="6">
    <location>
        <begin position="7"/>
        <end position="26"/>
    </location>
</feature>
<name>A0A8H2QXN6_9FIRM</name>
<feature type="transmembrane region" description="Helical" evidence="6">
    <location>
        <begin position="76"/>
        <end position="92"/>
    </location>
</feature>
<evidence type="ECO:0000313" key="7">
    <source>
        <dbReference type="EMBL" id="VFB15974.1"/>
    </source>
</evidence>
<dbReference type="Proteomes" id="UP000377798">
    <property type="component" value="Unassembled WGS sequence"/>
</dbReference>
<sequence>MSDLLRFAILILVIYFMKIWRVRIGMRTFKTALSVVIGLYFSHLLNLQAPIFTAIASITTMQPSFTDTSEQVKRRLFTCVFGVIFGYLLAQITHNPLFTPILAGIGVIFTIVLHQLTGQKNMTTLACIVFVASFATRTNHMTYGINRLIGTFLGVAISVLINVLIRAPKVHEDFFQSVQEAYREIFDLTRNCLLLPYPSDLSHLEAAINKVNNYYHMLDEEIHSPFYSGKEFKIPHAIIEVINEIYLRFQLLEELKPFTPTIFGKNIETIESLFSYTILYQGDLKREEAIVYNYHIEVILKDVFRLKNFVEENSL</sequence>
<dbReference type="InterPro" id="IPR010343">
    <property type="entry name" value="ArAE_1"/>
</dbReference>
<feature type="transmembrane region" description="Helical" evidence="6">
    <location>
        <begin position="32"/>
        <end position="55"/>
    </location>
</feature>
<proteinExistence type="predicted"/>
<evidence type="ECO:0000256" key="6">
    <source>
        <dbReference type="SAM" id="Phobius"/>
    </source>
</evidence>
<evidence type="ECO:0000256" key="5">
    <source>
        <dbReference type="ARBA" id="ARBA00023136"/>
    </source>
</evidence>
<keyword evidence="8" id="KW-1185">Reference proteome</keyword>
<gene>
    <name evidence="7" type="ORF">NCTC13150_00484</name>
</gene>
<protein>
    <submittedName>
        <fullName evidence="7">Predicted membrane protein</fullName>
    </submittedName>
</protein>
<keyword evidence="5 6" id="KW-0472">Membrane</keyword>
<evidence type="ECO:0000256" key="1">
    <source>
        <dbReference type="ARBA" id="ARBA00004651"/>
    </source>
</evidence>
<evidence type="ECO:0000256" key="4">
    <source>
        <dbReference type="ARBA" id="ARBA00022989"/>
    </source>
</evidence>
<evidence type="ECO:0000313" key="8">
    <source>
        <dbReference type="Proteomes" id="UP000377798"/>
    </source>
</evidence>